<keyword evidence="5 7" id="KW-0234">DNA repair</keyword>
<comment type="function">
    <text evidence="7">Component of the SMC5-SMC6 complex, that promotes sister chromatid alignment after DNA damage and facilitates double-stranded DNA breaks (DSBs) repair via homologous recombination between sister chromatids.</text>
</comment>
<keyword evidence="6 7" id="KW-0539">Nucleus</keyword>
<evidence type="ECO:0000256" key="6">
    <source>
        <dbReference type="ARBA" id="ARBA00023242"/>
    </source>
</evidence>
<evidence type="ECO:0000256" key="7">
    <source>
        <dbReference type="RuleBase" id="RU365071"/>
    </source>
</evidence>
<organism evidence="9">
    <name type="scientific">Ascaris suum</name>
    <name type="common">Pig roundworm</name>
    <name type="synonym">Ascaris lumbricoides</name>
    <dbReference type="NCBI Taxonomy" id="6253"/>
    <lineage>
        <taxon>Eukaryota</taxon>
        <taxon>Metazoa</taxon>
        <taxon>Ecdysozoa</taxon>
        <taxon>Nematoda</taxon>
        <taxon>Chromadorea</taxon>
        <taxon>Rhabditida</taxon>
        <taxon>Spirurina</taxon>
        <taxon>Ascaridomorpha</taxon>
        <taxon>Ascaridoidea</taxon>
        <taxon>Ascarididae</taxon>
        <taxon>Ascaris</taxon>
    </lineage>
</organism>
<dbReference type="Pfam" id="PF08743">
    <property type="entry name" value="Nse4_C"/>
    <property type="match status" value="1"/>
</dbReference>
<dbReference type="InterPro" id="IPR014854">
    <property type="entry name" value="Nse4_C"/>
</dbReference>
<name>F1KXI7_ASCSU</name>
<keyword evidence="3 7" id="KW-0227">DNA damage</keyword>
<dbReference type="EMBL" id="JI167553">
    <property type="protein sequence ID" value="ADY42591.1"/>
    <property type="molecule type" value="mRNA"/>
</dbReference>
<evidence type="ECO:0000256" key="5">
    <source>
        <dbReference type="ARBA" id="ARBA00023204"/>
    </source>
</evidence>
<reference evidence="9" key="1">
    <citation type="journal article" date="2011" name="Genome Res.">
        <title>Deep small RNA sequencing from the nematode Ascaris reveals conservation, functional diversification, and novel developmental profiles.</title>
        <authorList>
            <person name="Wang J."/>
            <person name="Czech B."/>
            <person name="Crunk A."/>
            <person name="Wallace A."/>
            <person name="Mitreva M."/>
            <person name="Hannon G.J."/>
            <person name="Davis R.E."/>
        </authorList>
    </citation>
    <scope>NUCLEOTIDE SEQUENCE</scope>
</reference>
<evidence type="ECO:0000256" key="4">
    <source>
        <dbReference type="ARBA" id="ARBA00023172"/>
    </source>
</evidence>
<dbReference type="GO" id="GO:0005634">
    <property type="term" value="C:nucleus"/>
    <property type="evidence" value="ECO:0007669"/>
    <property type="project" value="UniProtKB-SubCell"/>
</dbReference>
<dbReference type="InterPro" id="IPR027786">
    <property type="entry name" value="Nse4/EID"/>
</dbReference>
<sequence>MSLITCIPACNDFSGCRLFRLHITFCIMDHSVSNSTFNGTFRDEEFAKLRAQLEQANKGMNAIEKAAWRMELMERYDQLCTRYNEMADRLAEVGNTAEDHEEWDNLKQELETTLASADKEFKEMSGGREVLADAQLMRSISNLLCSKVLSAVDRDKTVKRCVAPETLAAMLINYYHVDETAIESPTDGQSSAHGSSQMWLKLAELDFKSQPVPFRTLRAMPILDEVVAVQRNAPRRERLMNAPTVQLKGLAPQEVHDDGGEGMPQILDRICSCLRDELRKRGTDHIGYYEFCLDPIDFSRTVENMFHMSFLLKDNRVRLFVPHEDLPQLALVEHRSDGSTDYPPTTKKCIISIDQNQWKELVELLEIKEPLIRLDGIDS</sequence>
<feature type="domain" description="Non-structural maintenance of chromosome element 4 C-terminal" evidence="8">
    <location>
        <begin position="286"/>
        <end position="372"/>
    </location>
</feature>
<evidence type="ECO:0000256" key="2">
    <source>
        <dbReference type="ARBA" id="ARBA00008997"/>
    </source>
</evidence>
<dbReference type="GO" id="GO:0006281">
    <property type="term" value="P:DNA repair"/>
    <property type="evidence" value="ECO:0007669"/>
    <property type="project" value="UniProtKB-UniRule"/>
</dbReference>
<comment type="subunit">
    <text evidence="7">Component of the SMC5-SMC6 complex.</text>
</comment>
<dbReference type="PANTHER" id="PTHR16140">
    <property type="entry name" value="NON-STRUCTURAL MAINTENANCE OF CHROMOSOMES ELEMENT 4"/>
    <property type="match status" value="1"/>
</dbReference>
<protein>
    <recommendedName>
        <fullName evidence="7">Non-structural maintenance of chromosomes element 4</fullName>
    </recommendedName>
</protein>
<accession>F1KXI7</accession>
<dbReference type="GO" id="GO:0030915">
    <property type="term" value="C:Smc5-Smc6 complex"/>
    <property type="evidence" value="ECO:0007669"/>
    <property type="project" value="UniProtKB-UniRule"/>
</dbReference>
<comment type="subcellular location">
    <subcellularLocation>
        <location evidence="1 7">Nucleus</location>
    </subcellularLocation>
</comment>
<dbReference type="GO" id="GO:0006310">
    <property type="term" value="P:DNA recombination"/>
    <property type="evidence" value="ECO:0007669"/>
    <property type="project" value="UniProtKB-UniRule"/>
</dbReference>
<dbReference type="AlphaFoldDB" id="F1KXI7"/>
<evidence type="ECO:0000256" key="3">
    <source>
        <dbReference type="ARBA" id="ARBA00022763"/>
    </source>
</evidence>
<evidence type="ECO:0000259" key="8">
    <source>
        <dbReference type="Pfam" id="PF08743"/>
    </source>
</evidence>
<proteinExistence type="evidence at transcript level"/>
<keyword evidence="4 7" id="KW-0233">DNA recombination</keyword>
<comment type="similarity">
    <text evidence="2 7">Belongs to the NSE4 family.</text>
</comment>
<dbReference type="PANTHER" id="PTHR16140:SF0">
    <property type="entry name" value="NON-STRUCTURAL MAINTENANCE OF CHROMOSOMES ELEMENT 4"/>
    <property type="match status" value="1"/>
</dbReference>
<evidence type="ECO:0000256" key="1">
    <source>
        <dbReference type="ARBA" id="ARBA00004123"/>
    </source>
</evidence>
<evidence type="ECO:0000313" key="9">
    <source>
        <dbReference type="EMBL" id="ADY42591.1"/>
    </source>
</evidence>